<reference evidence="3" key="1">
    <citation type="submission" date="2023-03" db="EMBL/GenBank/DDBJ databases">
        <title>Mating type loci evolution in Malassezia.</title>
        <authorList>
            <person name="Coelho M.A."/>
        </authorList>
    </citation>
    <scope>NUCLEOTIDE SEQUENCE</scope>
    <source>
        <strain evidence="3">CBS 12830</strain>
    </source>
</reference>
<gene>
    <name evidence="3" type="ORF">MEQU1_003362</name>
</gene>
<dbReference type="GO" id="GO:0070475">
    <property type="term" value="P:rRNA base methylation"/>
    <property type="evidence" value="ECO:0007669"/>
    <property type="project" value="TreeGrafter"/>
</dbReference>
<keyword evidence="1 3" id="KW-0489">Methyltransferase</keyword>
<dbReference type="InterPro" id="IPR029063">
    <property type="entry name" value="SAM-dependent_MTases_sf"/>
</dbReference>
<accession>A0AAF0EH90</accession>
<dbReference type="GO" id="GO:0008168">
    <property type="term" value="F:methyltransferase activity"/>
    <property type="evidence" value="ECO:0007669"/>
    <property type="project" value="UniProtKB-KW"/>
</dbReference>
<dbReference type="Pfam" id="PF05971">
    <property type="entry name" value="Methyltransf_10"/>
    <property type="match status" value="1"/>
</dbReference>
<dbReference type="PANTHER" id="PTHR13393:SF0">
    <property type="entry name" value="RNA N6-ADENOSINE-METHYLTRANSFERASE METTL16"/>
    <property type="match status" value="1"/>
</dbReference>
<dbReference type="EC" id="2.1.1.181" evidence="3"/>
<dbReference type="GO" id="GO:0005634">
    <property type="term" value="C:nucleus"/>
    <property type="evidence" value="ECO:0007669"/>
    <property type="project" value="TreeGrafter"/>
</dbReference>
<evidence type="ECO:0000313" key="4">
    <source>
        <dbReference type="Proteomes" id="UP001214415"/>
    </source>
</evidence>
<evidence type="ECO:0000256" key="2">
    <source>
        <dbReference type="ARBA" id="ARBA00022679"/>
    </source>
</evidence>
<sequence>MHPRNAYTVPPDWAALVAQDASLQAYAGRRIDVREPATLRALTSALLRRDFGIECEMAAHHLCPTLPNRCNYIHWMEDVLEASGVAGTDVHGLDIGTGHVAIYALLVCALHPTWHMTGTDTDNEAVAWAQRIVDDPRNAHHAWKERVHLVHSEPRPLLRLSERPYTFVLCNPPFYASLEERATLLQSKAEYVPPCEATESELCTPGGEVAFVMQLFEESAKPMHRERTAWYSSMLGRLSSVAALVPIVRTIAPQYALTELVQGKTRRWALAWSFRPARVPDTLARAAGASLQAYLPPSNTRAWPHAHSDVTTLAAQLRAMPTLPPDAVDWEGPLSLAVWTPCWTRSARRARARGDEGASRGAAPLLRLQWTVLPTHILVHWTYGTDRVLFDSLCTHLWGQLRST</sequence>
<evidence type="ECO:0000313" key="3">
    <source>
        <dbReference type="EMBL" id="WFD24659.1"/>
    </source>
</evidence>
<dbReference type="CDD" id="cd02440">
    <property type="entry name" value="AdoMet_MTases"/>
    <property type="match status" value="1"/>
</dbReference>
<dbReference type="PANTHER" id="PTHR13393">
    <property type="entry name" value="SAM-DEPENDENT METHYLTRANSFERASE"/>
    <property type="match status" value="1"/>
</dbReference>
<proteinExistence type="predicted"/>
<dbReference type="InterPro" id="IPR010286">
    <property type="entry name" value="METTL16/RlmF"/>
</dbReference>
<evidence type="ECO:0000256" key="1">
    <source>
        <dbReference type="ARBA" id="ARBA00022603"/>
    </source>
</evidence>
<protein>
    <submittedName>
        <fullName evidence="3">23S rRNA (Adenine(1618)-N(6))-methyltransferase</fullName>
        <ecNumber evidence="3">2.1.1.181</ecNumber>
    </submittedName>
</protein>
<keyword evidence="2 3" id="KW-0808">Transferase</keyword>
<dbReference type="SUPFAM" id="SSF53335">
    <property type="entry name" value="S-adenosyl-L-methionine-dependent methyltransferases"/>
    <property type="match status" value="1"/>
</dbReference>
<name>A0AAF0EH90_9BASI</name>
<dbReference type="EMBL" id="CP119906">
    <property type="protein sequence ID" value="WFD24659.1"/>
    <property type="molecule type" value="Genomic_DNA"/>
</dbReference>
<dbReference type="AlphaFoldDB" id="A0AAF0EH90"/>
<keyword evidence="4" id="KW-1185">Reference proteome</keyword>
<dbReference type="Proteomes" id="UP001214415">
    <property type="component" value="Chromosome 7"/>
</dbReference>
<dbReference type="Gene3D" id="3.40.50.150">
    <property type="entry name" value="Vaccinia Virus protein VP39"/>
    <property type="match status" value="1"/>
</dbReference>
<organism evidence="3 4">
    <name type="scientific">Malassezia equina</name>
    <dbReference type="NCBI Taxonomy" id="1381935"/>
    <lineage>
        <taxon>Eukaryota</taxon>
        <taxon>Fungi</taxon>
        <taxon>Dikarya</taxon>
        <taxon>Basidiomycota</taxon>
        <taxon>Ustilaginomycotina</taxon>
        <taxon>Malasseziomycetes</taxon>
        <taxon>Malasseziales</taxon>
        <taxon>Malasseziaceae</taxon>
        <taxon>Malassezia</taxon>
    </lineage>
</organism>